<organism evidence="2 3">
    <name type="scientific">Colletotrichum lupini</name>
    <dbReference type="NCBI Taxonomy" id="145971"/>
    <lineage>
        <taxon>Eukaryota</taxon>
        <taxon>Fungi</taxon>
        <taxon>Dikarya</taxon>
        <taxon>Ascomycota</taxon>
        <taxon>Pezizomycotina</taxon>
        <taxon>Sordariomycetes</taxon>
        <taxon>Hypocreomycetidae</taxon>
        <taxon>Glomerellales</taxon>
        <taxon>Glomerellaceae</taxon>
        <taxon>Colletotrichum</taxon>
        <taxon>Colletotrichum acutatum species complex</taxon>
    </lineage>
</organism>
<reference evidence="2" key="1">
    <citation type="journal article" date="2021" name="Mol. Plant Microbe Interact.">
        <title>Complete Genome Sequence of the Plant-Pathogenic Fungus Colletotrichum lupini.</title>
        <authorList>
            <person name="Baroncelli R."/>
            <person name="Pensec F."/>
            <person name="Da Lio D."/>
            <person name="Boufleur T."/>
            <person name="Vicente I."/>
            <person name="Sarrocco S."/>
            <person name="Picot A."/>
            <person name="Baraldi E."/>
            <person name="Sukno S."/>
            <person name="Thon M."/>
            <person name="Le Floch G."/>
        </authorList>
    </citation>
    <scope>NUCLEOTIDE SEQUENCE</scope>
    <source>
        <strain evidence="2">IMI 504893</strain>
    </source>
</reference>
<dbReference type="KEGG" id="clup:CLUP02_18072"/>
<dbReference type="Proteomes" id="UP000830671">
    <property type="component" value="Chromosome 10"/>
</dbReference>
<dbReference type="GeneID" id="73351986"/>
<evidence type="ECO:0000256" key="1">
    <source>
        <dbReference type="SAM" id="MobiDB-lite"/>
    </source>
</evidence>
<dbReference type="EMBL" id="CP019472">
    <property type="protein sequence ID" value="UQC76559.1"/>
    <property type="molecule type" value="Genomic_DNA"/>
</dbReference>
<name>A0A9Q8SFY5_9PEZI</name>
<proteinExistence type="predicted"/>
<dbReference type="RefSeq" id="XP_049138200.1">
    <property type="nucleotide sequence ID" value="XM_049296976.1"/>
</dbReference>
<gene>
    <name evidence="2" type="ORF">CLUP02_18072</name>
</gene>
<evidence type="ECO:0000313" key="3">
    <source>
        <dbReference type="Proteomes" id="UP000830671"/>
    </source>
</evidence>
<sequence length="343" mass="38548">METLMGFVCLASLGLSWRRLREGKVVAVRRKAECVLLERSERKTFSFVGLSDGHRQDSLPMQDIADGNAHRGVHSEVHKPSRVVQLAAMNTGFASNSFWFLFAWKAYRVSPTQTAAINNRRSRMGTSLAVWSLVEVVGLTEVMVGLNDPLPPEASGHALAPVARLTRSFREREPWLRLILVSFDETLMQGANKAMSRKSKTNDRDIQSPNRDRDRKRERWREIFIHSSPCSPSALTSSAPFVSTVTYLVWHITPLDPCLARITLTRSGIVSLMGISPRVASPACLDYTFTSLTSWKLVIWAWWSLATNHRAGNETARDISYPKSMRPNRGYGREYSSTTSTCS</sequence>
<keyword evidence="3" id="KW-1185">Reference proteome</keyword>
<feature type="compositionally biased region" description="Basic and acidic residues" evidence="1">
    <location>
        <begin position="200"/>
        <end position="216"/>
    </location>
</feature>
<protein>
    <submittedName>
        <fullName evidence="2">Uncharacterized protein</fullName>
    </submittedName>
</protein>
<dbReference type="AlphaFoldDB" id="A0A9Q8SFY5"/>
<feature type="region of interest" description="Disordered" evidence="1">
    <location>
        <begin position="192"/>
        <end position="216"/>
    </location>
</feature>
<accession>A0A9Q8SFY5</accession>
<evidence type="ECO:0000313" key="2">
    <source>
        <dbReference type="EMBL" id="UQC76559.1"/>
    </source>
</evidence>